<feature type="compositionally biased region" description="Basic residues" evidence="1">
    <location>
        <begin position="130"/>
        <end position="141"/>
    </location>
</feature>
<proteinExistence type="predicted"/>
<dbReference type="AlphaFoldDB" id="A0A369K3K1"/>
<comment type="caution">
    <text evidence="2">The sequence shown here is derived from an EMBL/GenBank/DDBJ whole genome shotgun (WGS) entry which is preliminary data.</text>
</comment>
<organism evidence="2 3">
    <name type="scientific">Hypsizygus marmoreus</name>
    <name type="common">White beech mushroom</name>
    <name type="synonym">Agaricus marmoreus</name>
    <dbReference type="NCBI Taxonomy" id="39966"/>
    <lineage>
        <taxon>Eukaryota</taxon>
        <taxon>Fungi</taxon>
        <taxon>Dikarya</taxon>
        <taxon>Basidiomycota</taxon>
        <taxon>Agaricomycotina</taxon>
        <taxon>Agaricomycetes</taxon>
        <taxon>Agaricomycetidae</taxon>
        <taxon>Agaricales</taxon>
        <taxon>Tricholomatineae</taxon>
        <taxon>Lyophyllaceae</taxon>
        <taxon>Hypsizygus</taxon>
    </lineage>
</organism>
<reference evidence="2" key="1">
    <citation type="submission" date="2018-04" db="EMBL/GenBank/DDBJ databases">
        <title>Whole genome sequencing of Hypsizygus marmoreus.</title>
        <authorList>
            <person name="Choi I.-G."/>
            <person name="Min B."/>
            <person name="Kim J.-G."/>
            <person name="Kim S."/>
            <person name="Oh Y.-L."/>
            <person name="Kong W.-S."/>
            <person name="Park H."/>
            <person name="Jeong J."/>
            <person name="Song E.-S."/>
        </authorList>
    </citation>
    <scope>NUCLEOTIDE SEQUENCE [LARGE SCALE GENOMIC DNA]</scope>
    <source>
        <strain evidence="2">51987-8</strain>
    </source>
</reference>
<keyword evidence="3" id="KW-1185">Reference proteome</keyword>
<evidence type="ECO:0000256" key="1">
    <source>
        <dbReference type="SAM" id="MobiDB-lite"/>
    </source>
</evidence>
<evidence type="ECO:0000313" key="3">
    <source>
        <dbReference type="Proteomes" id="UP000076154"/>
    </source>
</evidence>
<name>A0A369K3K1_HYPMA</name>
<evidence type="ECO:0000313" key="2">
    <source>
        <dbReference type="EMBL" id="RDB26433.1"/>
    </source>
</evidence>
<feature type="region of interest" description="Disordered" evidence="1">
    <location>
        <begin position="107"/>
        <end position="141"/>
    </location>
</feature>
<gene>
    <name evidence="2" type="ORF">Hypma_006061</name>
</gene>
<protein>
    <submittedName>
        <fullName evidence="2">Uncharacterized protein</fullName>
    </submittedName>
</protein>
<sequence>MARESDTDAELNTGNSTLNRIFSSSSVRLSVPAGCALLHLDAKHTLSDIEALQTPPCDLVWMMRSSRLAKGWVKVLWFKPRPERKTDPRSPPLARCYASLITDLHPVHPTEKLPPRNVPDPQRAAPATNRLRRRRNDHQNP</sequence>
<dbReference type="Proteomes" id="UP000076154">
    <property type="component" value="Unassembled WGS sequence"/>
</dbReference>
<dbReference type="EMBL" id="LUEZ02000036">
    <property type="protein sequence ID" value="RDB26433.1"/>
    <property type="molecule type" value="Genomic_DNA"/>
</dbReference>
<dbReference type="InParanoid" id="A0A369K3K1"/>
<accession>A0A369K3K1</accession>